<dbReference type="EMBL" id="JASSZA010000010">
    <property type="protein sequence ID" value="KAK2100890.1"/>
    <property type="molecule type" value="Genomic_DNA"/>
</dbReference>
<dbReference type="PANTHER" id="PTHR15136:SF9">
    <property type="entry name" value="STROMAL INTERACTION MOLECULE 1"/>
    <property type="match status" value="1"/>
</dbReference>
<dbReference type="Pfam" id="PF16533">
    <property type="entry name" value="SOAR"/>
    <property type="match status" value="1"/>
</dbReference>
<dbReference type="InterPro" id="IPR032393">
    <property type="entry name" value="SOAR_STIM1/2"/>
</dbReference>
<evidence type="ECO:0000313" key="4">
    <source>
        <dbReference type="Proteomes" id="UP001266305"/>
    </source>
</evidence>
<comment type="caution">
    <text evidence="3">The sequence shown here is derived from an EMBL/GenBank/DDBJ whole genome shotgun (WGS) entry which is preliminary data.</text>
</comment>
<proteinExistence type="predicted"/>
<feature type="domain" description="STIM1/2 Orai1-activating region" evidence="2">
    <location>
        <begin position="149"/>
        <end position="249"/>
    </location>
</feature>
<dbReference type="Gene3D" id="1.10.287.3550">
    <property type="match status" value="1"/>
</dbReference>
<dbReference type="InterPro" id="IPR037608">
    <property type="entry name" value="STIM1/2"/>
</dbReference>
<reference evidence="3 4" key="1">
    <citation type="submission" date="2023-05" db="EMBL/GenBank/DDBJ databases">
        <title>B98-5 Cell Line De Novo Hybrid Assembly: An Optical Mapping Approach.</title>
        <authorList>
            <person name="Kananen K."/>
            <person name="Auerbach J.A."/>
            <person name="Kautto E."/>
            <person name="Blachly J.S."/>
        </authorList>
    </citation>
    <scope>NUCLEOTIDE SEQUENCE [LARGE SCALE GENOMIC DNA]</scope>
    <source>
        <strain evidence="3">B95-8</strain>
        <tissue evidence="3">Cell line</tissue>
    </source>
</reference>
<dbReference type="Gene3D" id="1.20.5.340">
    <property type="match status" value="1"/>
</dbReference>
<dbReference type="Proteomes" id="UP001266305">
    <property type="component" value="Unassembled WGS sequence"/>
</dbReference>
<dbReference type="PANTHER" id="PTHR15136">
    <property type="entry name" value="STROMAL INTERACTION MOLECULE HOMOLOG"/>
    <property type="match status" value="1"/>
</dbReference>
<evidence type="ECO:0000259" key="2">
    <source>
        <dbReference type="Pfam" id="PF16533"/>
    </source>
</evidence>
<name>A0ABQ9UVV2_SAGOE</name>
<evidence type="ECO:0000256" key="1">
    <source>
        <dbReference type="SAM" id="MobiDB-lite"/>
    </source>
</evidence>
<evidence type="ECO:0000313" key="3">
    <source>
        <dbReference type="EMBL" id="KAK2100890.1"/>
    </source>
</evidence>
<protein>
    <submittedName>
        <fullName evidence="3">Stromal interaction molecule 1</fullName>
    </submittedName>
</protein>
<accession>A0ABQ9UVV2</accession>
<gene>
    <name evidence="3" type="primary">STIM1_1</name>
    <name evidence="3" type="ORF">P7K49_022238</name>
</gene>
<sequence>MAEDLAVKKSALESWKRIVKEDMQQGKEMGAGNGASDLLHKAQEEHRTVEVEKVHLEKKLRDEINLAKQEAQRLKELREGTENERSRQKYAEEELEQDSDQLKVSVQVGKLEITYAGSLDETARNSVYVMSVREALRKAEKELESHSSWYAPEALQKWLQLTHEVEVQYYNIKKQNAEKQLLVAKEGAEKIKKKRNTLFGTFHVAHSSSLDDVDHKILTAKQALSEVTAALRERLHRWQQIEILCGFQIVNNPGIHSLVAALNIDPSWMGSTRPNPAHFIMTDDVDDMDEEIVSPLSMQCR</sequence>
<feature type="region of interest" description="Disordered" evidence="1">
    <location>
        <begin position="75"/>
        <end position="96"/>
    </location>
</feature>
<feature type="compositionally biased region" description="Basic and acidic residues" evidence="1">
    <location>
        <begin position="75"/>
        <end position="92"/>
    </location>
</feature>
<organism evidence="3 4">
    <name type="scientific">Saguinus oedipus</name>
    <name type="common">Cotton-top tamarin</name>
    <name type="synonym">Oedipomidas oedipus</name>
    <dbReference type="NCBI Taxonomy" id="9490"/>
    <lineage>
        <taxon>Eukaryota</taxon>
        <taxon>Metazoa</taxon>
        <taxon>Chordata</taxon>
        <taxon>Craniata</taxon>
        <taxon>Vertebrata</taxon>
        <taxon>Euteleostomi</taxon>
        <taxon>Mammalia</taxon>
        <taxon>Eutheria</taxon>
        <taxon>Euarchontoglires</taxon>
        <taxon>Primates</taxon>
        <taxon>Haplorrhini</taxon>
        <taxon>Platyrrhini</taxon>
        <taxon>Cebidae</taxon>
        <taxon>Callitrichinae</taxon>
        <taxon>Saguinus</taxon>
    </lineage>
</organism>
<keyword evidence="4" id="KW-1185">Reference proteome</keyword>
<dbReference type="CDD" id="cd11722">
    <property type="entry name" value="SOAR"/>
    <property type="match status" value="1"/>
</dbReference>